<feature type="signal peptide" evidence="3">
    <location>
        <begin position="1"/>
        <end position="25"/>
    </location>
</feature>
<dbReference type="EMBL" id="CACVAX010000041">
    <property type="protein sequence ID" value="CAA6814413.1"/>
    <property type="molecule type" value="Genomic_DNA"/>
</dbReference>
<sequence>MKSTLLKSTLSLSSLLLLNTSLAIAENNVTKIDTLVVYSQGAKDISNGDIETKVNHLFTTTNKIYEDSGLNISLKAVKLEQLDLDDTVNSNETLTKVQGDAEVQVLRDTVGADEVVIYRPYANDGLCGLAYYNPGYQAYAYAHVSIDCAGYVTAHEVGHNMHLAHSAKQDPDAGYGRGHGIQDQFTTVMAYDASYNGTKIYKFSDPHLDCNGEPCGIEVGLDNEADAVKKIEIQAPIIANFRASVIINDKNDTDDNTNKPDNNQTDDNNSNDINDGTNLETAKKAYEAQILVVNEARAELQQLRENVKTVRETAKTNYQTKSQALLTAFNTSKATAKEALTVELDKLRERYLTARADRKAKVSTKEEFQALVAQIRTERVNHRTVYKENIASKRETLKAKIQTLKEERKTSIEEAKTKRTNFKTDVYLVAVQELKALKKAYTDLLNASK</sequence>
<evidence type="ECO:0000313" key="4">
    <source>
        <dbReference type="EMBL" id="CAA6814413.1"/>
    </source>
</evidence>
<evidence type="ECO:0000256" key="3">
    <source>
        <dbReference type="SAM" id="SignalP"/>
    </source>
</evidence>
<dbReference type="Gene3D" id="3.40.390.10">
    <property type="entry name" value="Collagenase (Catalytic Domain)"/>
    <property type="match status" value="1"/>
</dbReference>
<feature type="chain" id="PRO_5027966854" evidence="3">
    <location>
        <begin position="26"/>
        <end position="449"/>
    </location>
</feature>
<dbReference type="GO" id="GO:0008237">
    <property type="term" value="F:metallopeptidase activity"/>
    <property type="evidence" value="ECO:0007669"/>
    <property type="project" value="InterPro"/>
</dbReference>
<evidence type="ECO:0000256" key="1">
    <source>
        <dbReference type="SAM" id="Coils"/>
    </source>
</evidence>
<name>A0A6S6T592_9BACT</name>
<keyword evidence="1" id="KW-0175">Coiled coil</keyword>
<evidence type="ECO:0000256" key="2">
    <source>
        <dbReference type="SAM" id="MobiDB-lite"/>
    </source>
</evidence>
<gene>
    <name evidence="4" type="ORF">HELGO_WM6678</name>
</gene>
<accession>A0A6S6T592</accession>
<protein>
    <submittedName>
        <fullName evidence="4">Uncharacterized protein</fullName>
    </submittedName>
</protein>
<reference evidence="4" key="1">
    <citation type="submission" date="2020-01" db="EMBL/GenBank/DDBJ databases">
        <authorList>
            <person name="Meier V. D."/>
            <person name="Meier V D."/>
        </authorList>
    </citation>
    <scope>NUCLEOTIDE SEQUENCE</scope>
    <source>
        <strain evidence="4">HLG_WM_MAG_04</strain>
    </source>
</reference>
<feature type="region of interest" description="Disordered" evidence="2">
    <location>
        <begin position="251"/>
        <end position="277"/>
    </location>
</feature>
<dbReference type="AlphaFoldDB" id="A0A6S6T592"/>
<feature type="coiled-coil region" evidence="1">
    <location>
        <begin position="283"/>
        <end position="313"/>
    </location>
</feature>
<feature type="compositionally biased region" description="Low complexity" evidence="2">
    <location>
        <begin position="259"/>
        <end position="277"/>
    </location>
</feature>
<feature type="coiled-coil region" evidence="1">
    <location>
        <begin position="387"/>
        <end position="414"/>
    </location>
</feature>
<dbReference type="SUPFAM" id="SSF55486">
    <property type="entry name" value="Metalloproteases ('zincins'), catalytic domain"/>
    <property type="match status" value="1"/>
</dbReference>
<dbReference type="InterPro" id="IPR024079">
    <property type="entry name" value="MetalloPept_cat_dom_sf"/>
</dbReference>
<proteinExistence type="predicted"/>
<keyword evidence="3" id="KW-0732">Signal</keyword>
<organism evidence="4">
    <name type="scientific">uncultured Sulfurovum sp</name>
    <dbReference type="NCBI Taxonomy" id="269237"/>
    <lineage>
        <taxon>Bacteria</taxon>
        <taxon>Pseudomonadati</taxon>
        <taxon>Campylobacterota</taxon>
        <taxon>Epsilonproteobacteria</taxon>
        <taxon>Campylobacterales</taxon>
        <taxon>Sulfurovaceae</taxon>
        <taxon>Sulfurovum</taxon>
        <taxon>environmental samples</taxon>
    </lineage>
</organism>
<dbReference type="Pfam" id="PF13688">
    <property type="entry name" value="Reprolysin_5"/>
    <property type="match status" value="1"/>
</dbReference>